<organism evidence="2 3">
    <name type="scientific">Monilinia vaccinii-corymbosi</name>
    <dbReference type="NCBI Taxonomy" id="61207"/>
    <lineage>
        <taxon>Eukaryota</taxon>
        <taxon>Fungi</taxon>
        <taxon>Dikarya</taxon>
        <taxon>Ascomycota</taxon>
        <taxon>Pezizomycotina</taxon>
        <taxon>Leotiomycetes</taxon>
        <taxon>Helotiales</taxon>
        <taxon>Sclerotiniaceae</taxon>
        <taxon>Monilinia</taxon>
    </lineage>
</organism>
<accession>A0A8A3NZP9</accession>
<evidence type="ECO:0000313" key="2">
    <source>
        <dbReference type="EMBL" id="QSZ28934.1"/>
    </source>
</evidence>
<name>A0A8A3NZP9_9HELO</name>
<dbReference type="AlphaFoldDB" id="A0A8A3NZP9"/>
<protein>
    <submittedName>
        <fullName evidence="2">Uncharacterized protein</fullName>
    </submittedName>
</protein>
<feature type="region of interest" description="Disordered" evidence="1">
    <location>
        <begin position="1"/>
        <end position="25"/>
    </location>
</feature>
<feature type="region of interest" description="Disordered" evidence="1">
    <location>
        <begin position="268"/>
        <end position="302"/>
    </location>
</feature>
<feature type="region of interest" description="Disordered" evidence="1">
    <location>
        <begin position="87"/>
        <end position="117"/>
    </location>
</feature>
<keyword evidence="3" id="KW-1185">Reference proteome</keyword>
<gene>
    <name evidence="2" type="ORF">DSL72_003441</name>
</gene>
<reference evidence="2" key="1">
    <citation type="submission" date="2020-10" db="EMBL/GenBank/DDBJ databases">
        <title>Genome Sequence of Monilinia vaccinii-corymbosi Sheds Light on Mummy Berry Disease Infection of Blueberry and Mating Type.</title>
        <authorList>
            <person name="Yow A.G."/>
            <person name="Zhang Y."/>
            <person name="Bansal K."/>
            <person name="Eacker S.M."/>
            <person name="Sullivan S."/>
            <person name="Liachko I."/>
            <person name="Cubeta M.A."/>
            <person name="Rollins J.A."/>
            <person name="Ashrafi H."/>
        </authorList>
    </citation>
    <scope>NUCLEOTIDE SEQUENCE</scope>
    <source>
        <strain evidence="2">RL-1</strain>
    </source>
</reference>
<dbReference type="Proteomes" id="UP000672032">
    <property type="component" value="Chromosome 1"/>
</dbReference>
<evidence type="ECO:0000313" key="3">
    <source>
        <dbReference type="Proteomes" id="UP000672032"/>
    </source>
</evidence>
<sequence length="302" mass="34528">MQTVSTVNIPSYQAPKTITPASSSSHQVIEVKDHLRKNLSRAEATIKQRRNFGPDLKALERRTQGLFMDQASLNFNLLNRFQTLDYSPQTSSSPLKPPNTLLEQHPSVPGPLQHPHSHLEQSGLANLVFEMIDEDVEMNGATDIEIIESSIVSEKAQDPNDNEDEVPTTPYSTNATQYSTPVVTIEGPLHPGLLTTAISTPEQIELELSFLMVEKHNELRLIHTELANAQIMLEQLRRAHIKPFFLTTNERGEVYMKRLVLRKFSAEEKKRKREREELRKVEEEERRRGGKGMELRSKYIKR</sequence>
<feature type="region of interest" description="Disordered" evidence="1">
    <location>
        <begin position="154"/>
        <end position="175"/>
    </location>
</feature>
<dbReference type="OrthoDB" id="3539796at2759"/>
<dbReference type="EMBL" id="CP063405">
    <property type="protein sequence ID" value="QSZ28934.1"/>
    <property type="molecule type" value="Genomic_DNA"/>
</dbReference>
<proteinExistence type="predicted"/>
<evidence type="ECO:0000256" key="1">
    <source>
        <dbReference type="SAM" id="MobiDB-lite"/>
    </source>
</evidence>